<dbReference type="RefSeq" id="WP_145213148.1">
    <property type="nucleotide sequence ID" value="NZ_CP036269.1"/>
</dbReference>
<evidence type="ECO:0000313" key="6">
    <source>
        <dbReference type="EMBL" id="QDT41492.1"/>
    </source>
</evidence>
<gene>
    <name evidence="6" type="ORF">Pan241w_15540</name>
</gene>
<proteinExistence type="predicted"/>
<dbReference type="AlphaFoldDB" id="A0A517RC84"/>
<dbReference type="InterPro" id="IPR032808">
    <property type="entry name" value="DoxX"/>
</dbReference>
<keyword evidence="2 5" id="KW-0812">Transmembrane</keyword>
<dbReference type="Pfam" id="PF13564">
    <property type="entry name" value="DoxX_2"/>
    <property type="match status" value="1"/>
</dbReference>
<protein>
    <recommendedName>
        <fullName evidence="8">DoxX</fullName>
    </recommendedName>
</protein>
<dbReference type="EMBL" id="CP036269">
    <property type="protein sequence ID" value="QDT41492.1"/>
    <property type="molecule type" value="Genomic_DNA"/>
</dbReference>
<accession>A0A517RC84</accession>
<name>A0A517RC84_9PLAN</name>
<dbReference type="Proteomes" id="UP000317171">
    <property type="component" value="Chromosome"/>
</dbReference>
<keyword evidence="7" id="KW-1185">Reference proteome</keyword>
<evidence type="ECO:0000313" key="7">
    <source>
        <dbReference type="Proteomes" id="UP000317171"/>
    </source>
</evidence>
<sequence length="137" mass="15284">MSQPDIKTKSNSHQIMVWCGRVIAALMAFVFGMSAIMKFKGGPELSEGMAKMGLPESMVFPLAILELVCLIIYLLPWTSVLGAILLTGYLGGAICTHWRVGDPFVIQIIIGVLVWLGIFLRDHRLWQLLPCRKINQQ</sequence>
<evidence type="ECO:0000256" key="4">
    <source>
        <dbReference type="ARBA" id="ARBA00023136"/>
    </source>
</evidence>
<dbReference type="KEGG" id="gaz:Pan241w_15540"/>
<feature type="transmembrane region" description="Helical" evidence="5">
    <location>
        <begin position="15"/>
        <end position="37"/>
    </location>
</feature>
<comment type="subcellular location">
    <subcellularLocation>
        <location evidence="1">Membrane</location>
        <topology evidence="1">Multi-pass membrane protein</topology>
    </subcellularLocation>
</comment>
<reference evidence="6 7" key="1">
    <citation type="submission" date="2019-02" db="EMBL/GenBank/DDBJ databases">
        <title>Deep-cultivation of Planctomycetes and their phenomic and genomic characterization uncovers novel biology.</title>
        <authorList>
            <person name="Wiegand S."/>
            <person name="Jogler M."/>
            <person name="Boedeker C."/>
            <person name="Pinto D."/>
            <person name="Vollmers J."/>
            <person name="Rivas-Marin E."/>
            <person name="Kohn T."/>
            <person name="Peeters S.H."/>
            <person name="Heuer A."/>
            <person name="Rast P."/>
            <person name="Oberbeckmann S."/>
            <person name="Bunk B."/>
            <person name="Jeske O."/>
            <person name="Meyerdierks A."/>
            <person name="Storesund J.E."/>
            <person name="Kallscheuer N."/>
            <person name="Luecker S."/>
            <person name="Lage O.M."/>
            <person name="Pohl T."/>
            <person name="Merkel B.J."/>
            <person name="Hornburger P."/>
            <person name="Mueller R.-W."/>
            <person name="Bruemmer F."/>
            <person name="Labrenz M."/>
            <person name="Spormann A.M."/>
            <person name="Op den Camp H."/>
            <person name="Overmann J."/>
            <person name="Amann R."/>
            <person name="Jetten M.S.M."/>
            <person name="Mascher T."/>
            <person name="Medema M.H."/>
            <person name="Devos D.P."/>
            <person name="Kaster A.-K."/>
            <person name="Ovreas L."/>
            <person name="Rohde M."/>
            <person name="Galperin M.Y."/>
            <person name="Jogler C."/>
        </authorList>
    </citation>
    <scope>NUCLEOTIDE SEQUENCE [LARGE SCALE GENOMIC DNA]</scope>
    <source>
        <strain evidence="6 7">Pan241w</strain>
    </source>
</reference>
<keyword evidence="4 5" id="KW-0472">Membrane</keyword>
<evidence type="ECO:0000256" key="5">
    <source>
        <dbReference type="SAM" id="Phobius"/>
    </source>
</evidence>
<evidence type="ECO:0008006" key="8">
    <source>
        <dbReference type="Google" id="ProtNLM"/>
    </source>
</evidence>
<dbReference type="GO" id="GO:0016020">
    <property type="term" value="C:membrane"/>
    <property type="evidence" value="ECO:0007669"/>
    <property type="project" value="UniProtKB-SubCell"/>
</dbReference>
<organism evidence="6 7">
    <name type="scientific">Gimesia alba</name>
    <dbReference type="NCBI Taxonomy" id="2527973"/>
    <lineage>
        <taxon>Bacteria</taxon>
        <taxon>Pseudomonadati</taxon>
        <taxon>Planctomycetota</taxon>
        <taxon>Planctomycetia</taxon>
        <taxon>Planctomycetales</taxon>
        <taxon>Planctomycetaceae</taxon>
        <taxon>Gimesia</taxon>
    </lineage>
</organism>
<evidence type="ECO:0000256" key="1">
    <source>
        <dbReference type="ARBA" id="ARBA00004141"/>
    </source>
</evidence>
<evidence type="ECO:0000256" key="2">
    <source>
        <dbReference type="ARBA" id="ARBA00022692"/>
    </source>
</evidence>
<keyword evidence="3 5" id="KW-1133">Transmembrane helix</keyword>
<evidence type="ECO:0000256" key="3">
    <source>
        <dbReference type="ARBA" id="ARBA00022989"/>
    </source>
</evidence>
<dbReference type="OrthoDB" id="9811373at2"/>
<feature type="transmembrane region" description="Helical" evidence="5">
    <location>
        <begin position="104"/>
        <end position="120"/>
    </location>
</feature>
<feature type="transmembrane region" description="Helical" evidence="5">
    <location>
        <begin position="58"/>
        <end position="84"/>
    </location>
</feature>